<evidence type="ECO:0000256" key="2">
    <source>
        <dbReference type="ARBA" id="ARBA00022748"/>
    </source>
</evidence>
<dbReference type="InterPro" id="IPR013740">
    <property type="entry name" value="Redoxin"/>
</dbReference>
<dbReference type="PROSITE" id="PS00194">
    <property type="entry name" value="THIOREDOXIN_1"/>
    <property type="match status" value="1"/>
</dbReference>
<dbReference type="AlphaFoldDB" id="A0A2A9DLI4"/>
<dbReference type="PROSITE" id="PS51352">
    <property type="entry name" value="THIOREDOXIN_2"/>
    <property type="match status" value="1"/>
</dbReference>
<keyword evidence="6" id="KW-1185">Reference proteome</keyword>
<dbReference type="SUPFAM" id="SSF52833">
    <property type="entry name" value="Thioredoxin-like"/>
    <property type="match status" value="1"/>
</dbReference>
<dbReference type="PANTHER" id="PTHR42852">
    <property type="entry name" value="THIOL:DISULFIDE INTERCHANGE PROTEIN DSBE"/>
    <property type="match status" value="1"/>
</dbReference>
<sequence>MKNKVIAGYVVAVCLVAALLILLVPRMLETVNGPQETTAAQEASPEVVVEKRPDCSDVGIDLPCLGGEVTGTQDSKPVVVNVWAWWCAPCRDELPYLQEFADEHPEYHVVGVHADRAGVGGAALLNELGVDLPSFQDEDGAFAARYALPGVVPITVVLRDGNLVAMFPRAFESAADIAAAVAEVV</sequence>
<proteinExistence type="predicted"/>
<evidence type="ECO:0000313" key="6">
    <source>
        <dbReference type="Proteomes" id="UP000221653"/>
    </source>
</evidence>
<evidence type="ECO:0000313" key="5">
    <source>
        <dbReference type="EMBL" id="PFG27454.1"/>
    </source>
</evidence>
<evidence type="ECO:0000256" key="3">
    <source>
        <dbReference type="SAM" id="Phobius"/>
    </source>
</evidence>
<dbReference type="OrthoDB" id="9796554at2"/>
<evidence type="ECO:0000259" key="4">
    <source>
        <dbReference type="PROSITE" id="PS51352"/>
    </source>
</evidence>
<dbReference type="EMBL" id="PDJF01000001">
    <property type="protein sequence ID" value="PFG27454.1"/>
    <property type="molecule type" value="Genomic_DNA"/>
</dbReference>
<dbReference type="InterPro" id="IPR013766">
    <property type="entry name" value="Thioredoxin_domain"/>
</dbReference>
<dbReference type="Pfam" id="PF08534">
    <property type="entry name" value="Redoxin"/>
    <property type="match status" value="1"/>
</dbReference>
<dbReference type="RefSeq" id="WP_048378819.1">
    <property type="nucleotide sequence ID" value="NZ_LDYE01000002.1"/>
</dbReference>
<dbReference type="GO" id="GO:0017004">
    <property type="term" value="P:cytochrome complex assembly"/>
    <property type="evidence" value="ECO:0007669"/>
    <property type="project" value="UniProtKB-KW"/>
</dbReference>
<accession>A0A2A9DLI4</accession>
<dbReference type="GO" id="GO:0016853">
    <property type="term" value="F:isomerase activity"/>
    <property type="evidence" value="ECO:0007669"/>
    <property type="project" value="UniProtKB-KW"/>
</dbReference>
<protein>
    <submittedName>
        <fullName evidence="5">Thiol-disulfide isomerase/thioredoxin</fullName>
    </submittedName>
</protein>
<dbReference type="GO" id="GO:0016491">
    <property type="term" value="F:oxidoreductase activity"/>
    <property type="evidence" value="ECO:0007669"/>
    <property type="project" value="InterPro"/>
</dbReference>
<feature type="transmembrane region" description="Helical" evidence="3">
    <location>
        <begin position="6"/>
        <end position="24"/>
    </location>
</feature>
<keyword evidence="2" id="KW-0201">Cytochrome c-type biogenesis</keyword>
<keyword evidence="3" id="KW-1133">Transmembrane helix</keyword>
<keyword evidence="3" id="KW-0812">Transmembrane</keyword>
<dbReference type="Gene3D" id="3.40.30.10">
    <property type="entry name" value="Glutaredoxin"/>
    <property type="match status" value="1"/>
</dbReference>
<keyword evidence="3" id="KW-0472">Membrane</keyword>
<name>A0A2A9DLI4_9CORY</name>
<dbReference type="InterPro" id="IPR017937">
    <property type="entry name" value="Thioredoxin_CS"/>
</dbReference>
<dbReference type="InterPro" id="IPR036249">
    <property type="entry name" value="Thioredoxin-like_sf"/>
</dbReference>
<dbReference type="GO" id="GO:0030313">
    <property type="term" value="C:cell envelope"/>
    <property type="evidence" value="ECO:0007669"/>
    <property type="project" value="UniProtKB-SubCell"/>
</dbReference>
<gene>
    <name evidence="5" type="ORF">ATK06_0514</name>
</gene>
<comment type="subcellular location">
    <subcellularLocation>
        <location evidence="1">Cell envelope</location>
    </subcellularLocation>
</comment>
<reference evidence="5 6" key="1">
    <citation type="submission" date="2017-10" db="EMBL/GenBank/DDBJ databases">
        <title>Sequencing the genomes of 1000 actinobacteria strains.</title>
        <authorList>
            <person name="Klenk H.-P."/>
        </authorList>
    </citation>
    <scope>NUCLEOTIDE SEQUENCE [LARGE SCALE GENOMIC DNA]</scope>
    <source>
        <strain evidence="5 6">DSM 20688</strain>
    </source>
</reference>
<feature type="domain" description="Thioredoxin" evidence="4">
    <location>
        <begin position="38"/>
        <end position="185"/>
    </location>
</feature>
<dbReference type="InterPro" id="IPR050553">
    <property type="entry name" value="Thioredoxin_ResA/DsbE_sf"/>
</dbReference>
<keyword evidence="5" id="KW-0413">Isomerase</keyword>
<dbReference type="Proteomes" id="UP000221653">
    <property type="component" value="Unassembled WGS sequence"/>
</dbReference>
<comment type="caution">
    <text evidence="5">The sequence shown here is derived from an EMBL/GenBank/DDBJ whole genome shotgun (WGS) entry which is preliminary data.</text>
</comment>
<dbReference type="PANTHER" id="PTHR42852:SF13">
    <property type="entry name" value="PROTEIN DIPZ"/>
    <property type="match status" value="1"/>
</dbReference>
<dbReference type="STRING" id="1724.GCA_001044175_00700"/>
<dbReference type="CDD" id="cd02966">
    <property type="entry name" value="TlpA_like_family"/>
    <property type="match status" value="1"/>
</dbReference>
<evidence type="ECO:0000256" key="1">
    <source>
        <dbReference type="ARBA" id="ARBA00004196"/>
    </source>
</evidence>
<organism evidence="5 6">
    <name type="scientific">Corynebacterium renale</name>
    <dbReference type="NCBI Taxonomy" id="1724"/>
    <lineage>
        <taxon>Bacteria</taxon>
        <taxon>Bacillati</taxon>
        <taxon>Actinomycetota</taxon>
        <taxon>Actinomycetes</taxon>
        <taxon>Mycobacteriales</taxon>
        <taxon>Corynebacteriaceae</taxon>
        <taxon>Corynebacterium</taxon>
    </lineage>
</organism>